<dbReference type="KEGG" id="pts:CUJ90_19675"/>
<dbReference type="STRING" id="169427.SAMN05192548_104815"/>
<protein>
    <submittedName>
        <fullName evidence="1">Uncharacterized protein</fullName>
    </submittedName>
</protein>
<proteinExistence type="predicted"/>
<dbReference type="Proteomes" id="UP000184395">
    <property type="component" value="Unassembled WGS sequence"/>
</dbReference>
<evidence type="ECO:0000313" key="1">
    <source>
        <dbReference type="EMBL" id="SHK95850.1"/>
    </source>
</evidence>
<dbReference type="RefSeq" id="WP_073431996.1">
    <property type="nucleotide sequence ID" value="NZ_CADFGY010000038.1"/>
</dbReference>
<accession>A0A1M6WQ03</accession>
<evidence type="ECO:0000313" key="2">
    <source>
        <dbReference type="Proteomes" id="UP000184395"/>
    </source>
</evidence>
<dbReference type="GeneID" id="301980372"/>
<dbReference type="OrthoDB" id="9133281at2"/>
<dbReference type="EMBL" id="FRAB01000048">
    <property type="protein sequence ID" value="SHK95850.1"/>
    <property type="molecule type" value="Genomic_DNA"/>
</dbReference>
<sequence>MTTSQAYGPIAPVLHVFEQAGGWHWGITIPRARGSGFKLIAFSEKTFLTENAARRDGRQALVNLAGSGTCGPLVTESAGEQLL</sequence>
<reference evidence="1 2" key="1">
    <citation type="submission" date="2016-11" db="EMBL/GenBank/DDBJ databases">
        <authorList>
            <person name="Jaros S."/>
            <person name="Januszkiewicz K."/>
            <person name="Wedrychowicz H."/>
        </authorList>
    </citation>
    <scope>NUCLEOTIDE SEQUENCE [LARGE SCALE GENOMIC DNA]</scope>
    <source>
        <strain evidence="1 2">LMG 20594</strain>
    </source>
</reference>
<dbReference type="AlphaFoldDB" id="A0A1M6WQ03"/>
<organism evidence="1 2">
    <name type="scientific">Paraburkholderia terricola</name>
    <dbReference type="NCBI Taxonomy" id="169427"/>
    <lineage>
        <taxon>Bacteria</taxon>
        <taxon>Pseudomonadati</taxon>
        <taxon>Pseudomonadota</taxon>
        <taxon>Betaproteobacteria</taxon>
        <taxon>Burkholderiales</taxon>
        <taxon>Burkholderiaceae</taxon>
        <taxon>Paraburkholderia</taxon>
    </lineage>
</organism>
<gene>
    <name evidence="1" type="ORF">SAMN05192548_104815</name>
</gene>
<name>A0A1M6WQ03_9BURK</name>